<proteinExistence type="predicted"/>
<sequence>MVAPMPTFTAPDGTELAYHDSGPGSGAPLLCLPGGPMQDSAYLGDLGGLAARRRLIRLDLRGTGASAVPADPASYRCDRLVEDVEALRKHLGLDAVDLLGHSAGANLAALYVTRHPGRVARLVLVTPGTAAVGLDTPPEERLTTARLRSGEPWFGPAYAALEEVTAGRGTAEAFGAVAPFFHGAWDEAAQKRHGESDRQRNDEAAAAYGGEGAYDPPATRAVLAGFDRPVLVVAGQGDVNTPPPTAAAYAALFPKAELAVLAGAGHFPWHDAPEDFTRTVDAFLTT</sequence>
<evidence type="ECO:0000313" key="3">
    <source>
        <dbReference type="Proteomes" id="UP000642014"/>
    </source>
</evidence>
<evidence type="ECO:0000313" key="2">
    <source>
        <dbReference type="EMBL" id="GGR09719.1"/>
    </source>
</evidence>
<dbReference type="InterPro" id="IPR029058">
    <property type="entry name" value="AB_hydrolase_fold"/>
</dbReference>
<protein>
    <submittedName>
        <fullName evidence="2">Hydrolase</fullName>
    </submittedName>
</protein>
<accession>A0AAV4KB98</accession>
<gene>
    <name evidence="2" type="ORF">GCM10010497_09690</name>
</gene>
<dbReference type="Gene3D" id="3.40.50.1820">
    <property type="entry name" value="alpha/beta hydrolase"/>
    <property type="match status" value="1"/>
</dbReference>
<dbReference type="GO" id="GO:0016787">
    <property type="term" value="F:hydrolase activity"/>
    <property type="evidence" value="ECO:0007669"/>
    <property type="project" value="UniProtKB-KW"/>
</dbReference>
<dbReference type="GO" id="GO:0016020">
    <property type="term" value="C:membrane"/>
    <property type="evidence" value="ECO:0007669"/>
    <property type="project" value="TreeGrafter"/>
</dbReference>
<name>A0AAV4KB98_9ACTN</name>
<dbReference type="Pfam" id="PF00561">
    <property type="entry name" value="Abhydrolase_1"/>
    <property type="match status" value="1"/>
</dbReference>
<keyword evidence="2" id="KW-0378">Hydrolase</keyword>
<dbReference type="PANTHER" id="PTHR43798:SF33">
    <property type="entry name" value="HYDROLASE, PUTATIVE (AFU_ORTHOLOGUE AFUA_2G14860)-RELATED"/>
    <property type="match status" value="1"/>
</dbReference>
<dbReference type="SUPFAM" id="SSF53474">
    <property type="entry name" value="alpha/beta-Hydrolases"/>
    <property type="match status" value="1"/>
</dbReference>
<organism evidence="2 3">
    <name type="scientific">Streptomyces cinereoruber</name>
    <dbReference type="NCBI Taxonomy" id="67260"/>
    <lineage>
        <taxon>Bacteria</taxon>
        <taxon>Bacillati</taxon>
        <taxon>Actinomycetota</taxon>
        <taxon>Actinomycetes</taxon>
        <taxon>Kitasatosporales</taxon>
        <taxon>Streptomycetaceae</taxon>
        <taxon>Streptomyces</taxon>
    </lineage>
</organism>
<dbReference type="PANTHER" id="PTHR43798">
    <property type="entry name" value="MONOACYLGLYCEROL LIPASE"/>
    <property type="match status" value="1"/>
</dbReference>
<evidence type="ECO:0000259" key="1">
    <source>
        <dbReference type="Pfam" id="PF00561"/>
    </source>
</evidence>
<dbReference type="InterPro" id="IPR050266">
    <property type="entry name" value="AB_hydrolase_sf"/>
</dbReference>
<comment type="caution">
    <text evidence="2">The sequence shown here is derived from an EMBL/GenBank/DDBJ whole genome shotgun (WGS) entry which is preliminary data.</text>
</comment>
<feature type="domain" description="AB hydrolase-1" evidence="1">
    <location>
        <begin position="28"/>
        <end position="271"/>
    </location>
</feature>
<dbReference type="InterPro" id="IPR000073">
    <property type="entry name" value="AB_hydrolase_1"/>
</dbReference>
<dbReference type="EMBL" id="BMSJ01000001">
    <property type="protein sequence ID" value="GGR09719.1"/>
    <property type="molecule type" value="Genomic_DNA"/>
</dbReference>
<dbReference type="AlphaFoldDB" id="A0AAV4KB98"/>
<reference evidence="2 3" key="1">
    <citation type="journal article" date="2014" name="Int. J. Syst. Evol. Microbiol.">
        <title>Complete genome sequence of Corynebacterium casei LMG S-19264T (=DSM 44701T), isolated from a smear-ripened cheese.</title>
        <authorList>
            <consortium name="US DOE Joint Genome Institute (JGI-PGF)"/>
            <person name="Walter F."/>
            <person name="Albersmeier A."/>
            <person name="Kalinowski J."/>
            <person name="Ruckert C."/>
        </authorList>
    </citation>
    <scope>NUCLEOTIDE SEQUENCE [LARGE SCALE GENOMIC DNA]</scope>
    <source>
        <strain evidence="2 3">JCM 4205</strain>
    </source>
</reference>
<dbReference type="PRINTS" id="PR00111">
    <property type="entry name" value="ABHYDROLASE"/>
</dbReference>
<dbReference type="Proteomes" id="UP000642014">
    <property type="component" value="Unassembled WGS sequence"/>
</dbReference>